<dbReference type="InterPro" id="IPR003712">
    <property type="entry name" value="Cyanate_lyase_C"/>
</dbReference>
<dbReference type="PANTHER" id="PTHR34186">
    <property type="entry name" value="CYANATE HYDRATASE"/>
    <property type="match status" value="1"/>
</dbReference>
<evidence type="ECO:0000313" key="3">
    <source>
        <dbReference type="Proteomes" id="UP000294325"/>
    </source>
</evidence>
<accession>A0A4P7C2Q2</accession>
<evidence type="ECO:0000313" key="2">
    <source>
        <dbReference type="EMBL" id="QBQ56019.1"/>
    </source>
</evidence>
<proteinExistence type="predicted"/>
<dbReference type="Gene3D" id="3.30.1160.10">
    <property type="entry name" value="Cyanate lyase, C-terminal domain"/>
    <property type="match status" value="1"/>
</dbReference>
<feature type="domain" description="Cyanate lyase C-terminal" evidence="1">
    <location>
        <begin position="8"/>
        <end position="74"/>
    </location>
</feature>
<dbReference type="AlphaFoldDB" id="A0A4P7C2Q2"/>
<organism evidence="2 3">
    <name type="scientific">Nitrosococcus wardiae</name>
    <dbReference type="NCBI Taxonomy" id="1814290"/>
    <lineage>
        <taxon>Bacteria</taxon>
        <taxon>Pseudomonadati</taxon>
        <taxon>Pseudomonadota</taxon>
        <taxon>Gammaproteobacteria</taxon>
        <taxon>Chromatiales</taxon>
        <taxon>Chromatiaceae</taxon>
        <taxon>Nitrosococcus</taxon>
    </lineage>
</organism>
<dbReference type="OrthoDB" id="9785870at2"/>
<dbReference type="Pfam" id="PF02560">
    <property type="entry name" value="Cyanate_lyase"/>
    <property type="match status" value="1"/>
</dbReference>
<dbReference type="GO" id="GO:0008824">
    <property type="term" value="F:cyanate hydratase activity"/>
    <property type="evidence" value="ECO:0007669"/>
    <property type="project" value="InterPro"/>
</dbReference>
<gene>
    <name evidence="2" type="ORF">E3U44_17015</name>
</gene>
<dbReference type="PANTHER" id="PTHR34186:SF2">
    <property type="entry name" value="CYANATE HYDRATASE"/>
    <property type="match status" value="1"/>
</dbReference>
<dbReference type="SUPFAM" id="SSF55234">
    <property type="entry name" value="Cyanase C-terminal domain"/>
    <property type="match status" value="1"/>
</dbReference>
<dbReference type="PRINTS" id="PR01693">
    <property type="entry name" value="CYANASE"/>
</dbReference>
<keyword evidence="3" id="KW-1185">Reference proteome</keyword>
<sequence>MRKCPIRSYDPSILQEPHIYRMNEVCGHYGEAILAVIHEQFGDGIMSAIDFKFSIGKIKGDHSEKIIMEKGRELLDDTNLAYFPENKLLSI</sequence>
<dbReference type="RefSeq" id="WP_134359272.1">
    <property type="nucleotide sequence ID" value="NZ_CP038033.1"/>
</dbReference>
<name>A0A4P7C2Q2_9GAMM</name>
<protein>
    <recommendedName>
        <fullName evidence="1">Cyanate lyase C-terminal domain-containing protein</fullName>
    </recommendedName>
</protein>
<dbReference type="Proteomes" id="UP000294325">
    <property type="component" value="Chromosome"/>
</dbReference>
<evidence type="ECO:0000259" key="1">
    <source>
        <dbReference type="SMART" id="SM01116"/>
    </source>
</evidence>
<dbReference type="InterPro" id="IPR036581">
    <property type="entry name" value="Cyanate_lyase_C_sf"/>
</dbReference>
<dbReference type="KEGG" id="nwr:E3U44_17015"/>
<dbReference type="SMART" id="SM01116">
    <property type="entry name" value="Cyanate_lyase"/>
    <property type="match status" value="1"/>
</dbReference>
<dbReference type="InterPro" id="IPR008076">
    <property type="entry name" value="Cyanase"/>
</dbReference>
<dbReference type="EMBL" id="CP038033">
    <property type="protein sequence ID" value="QBQ56019.1"/>
    <property type="molecule type" value="Genomic_DNA"/>
</dbReference>
<reference evidence="2 3" key="1">
    <citation type="submission" date="2019-03" db="EMBL/GenBank/DDBJ databases">
        <title>The genome sequence of Nitrosococcus wardiae strain D1FHST reveals the archetypal metabolic capacity of ammonia-oxidizing Gammaproteobacteria.</title>
        <authorList>
            <person name="Wang L."/>
            <person name="Lim C.K."/>
            <person name="Hanson T.E."/>
            <person name="Dang H."/>
            <person name="Klotz M.G."/>
        </authorList>
    </citation>
    <scope>NUCLEOTIDE SEQUENCE [LARGE SCALE GENOMIC DNA]</scope>
    <source>
        <strain evidence="2 3">D1FHS</strain>
    </source>
</reference>